<dbReference type="PANTHER" id="PTHR42855:SF1">
    <property type="entry name" value="ABC TRANSPORTER DOMAIN-CONTAINING PROTEIN"/>
    <property type="match status" value="1"/>
</dbReference>
<comment type="caution">
    <text evidence="14">The sequence shown here is derived from an EMBL/GenBank/DDBJ whole genome shotgun (WGS) entry which is preliminary data.</text>
</comment>
<dbReference type="InterPro" id="IPR003593">
    <property type="entry name" value="AAA+_ATPase"/>
</dbReference>
<evidence type="ECO:0000256" key="4">
    <source>
        <dbReference type="ARBA" id="ARBA00022737"/>
    </source>
</evidence>
<evidence type="ECO:0000256" key="3">
    <source>
        <dbReference type="ARBA" id="ARBA00022730"/>
    </source>
</evidence>
<evidence type="ECO:0000256" key="12">
    <source>
        <dbReference type="SAM" id="SignalP"/>
    </source>
</evidence>
<keyword evidence="4" id="KW-0677">Repeat</keyword>
<dbReference type="GO" id="GO:0016887">
    <property type="term" value="F:ATP hydrolysis activity"/>
    <property type="evidence" value="ECO:0007669"/>
    <property type="project" value="InterPro"/>
</dbReference>
<sequence length="714" mass="80072">MKIISSLLLLLQSCSSFYVHNPTIHPKPSSTEIFSSVQTSQPLPPAITIDSVTCSHDGGSTYQLQDVNFVLKRGGRFGLVGRNGCGKSTLLKIIAESTAEVDSGRGGKRLNQDEGVVYSGNVEKNRGIKVAYVEQEPPTPSDVTVADALLGIVATGDAQSTGSKNVYEAVRNYRLAAMNAEQDPDMFAKCMTDMDALDGWSVLTKADEVATRLRVKHLELSPLSTLSGGERKRVALAAALVQEPDVLLLDEPTNHLDLSAIRWISELLKEKNKITLLTVTHDRAFLEDVCDTILELDRGSLYSYQGNYAHFLEKKAERLANEDAAIQAAKSKYRVELDWMRRQPQARETKQKARIDAFYKLEKSTKPRVVDPHLDLGGDDGTQRRLGNNILKLKNASLKFGDRIILDDFSYNFNNGDKIAVVGANGVGKSTFIKILIEQQPLDTGSLELGETVVFGIYDQKGIEIEGEKTVLEFMKERVEARDGSSMAEAPQEAMKLLKQFQFSRQRWNERVSMLSGGERRRLQLMSVLTKRPNFLVLDEPTNDIDLDTLTALEDYLEEYKGVLVIVSHDRFFTDKVTDHLFVFEGNGIVKDFTGTLTDYAEALVEIEELNGEGANAVKDDMKTNYKEDKETRVKRMNQLKSDKKEMNNIENKMEKLKKEIASLELKIEESSDEGWTVLADLTDKMNVCKQELDDKEMRWLELAEAIEEAESER</sequence>
<keyword evidence="5" id="KW-0547">Nucleotide-binding</keyword>
<dbReference type="EMBL" id="BLLK01000055">
    <property type="protein sequence ID" value="GFH56695.1"/>
    <property type="molecule type" value="Genomic_DNA"/>
</dbReference>
<dbReference type="CDD" id="cd03221">
    <property type="entry name" value="ABCF_EF-3"/>
    <property type="match status" value="2"/>
</dbReference>
<dbReference type="AlphaFoldDB" id="A0AAD3D534"/>
<evidence type="ECO:0000256" key="7">
    <source>
        <dbReference type="ARBA" id="ARBA00022840"/>
    </source>
</evidence>
<keyword evidence="10" id="KW-0648">Protein biosynthesis</keyword>
<keyword evidence="15" id="KW-1185">Reference proteome</keyword>
<keyword evidence="11" id="KW-0175">Coiled coil</keyword>
<dbReference type="GO" id="GO:0019843">
    <property type="term" value="F:rRNA binding"/>
    <property type="evidence" value="ECO:0007669"/>
    <property type="project" value="UniProtKB-KW"/>
</dbReference>
<dbReference type="FunFam" id="3.40.50.300:FF:000183">
    <property type="entry name" value="ABC transporter ATP-binding protein yjjK"/>
    <property type="match status" value="1"/>
</dbReference>
<keyword evidence="7" id="KW-0067">ATP-binding</keyword>
<keyword evidence="3" id="KW-0699">rRNA-binding</keyword>
<keyword evidence="2" id="KW-0820">tRNA-binding</keyword>
<dbReference type="GO" id="GO:0003677">
    <property type="term" value="F:DNA binding"/>
    <property type="evidence" value="ECO:0007669"/>
    <property type="project" value="InterPro"/>
</dbReference>
<evidence type="ECO:0000256" key="1">
    <source>
        <dbReference type="ARBA" id="ARBA00022490"/>
    </source>
</evidence>
<feature type="coiled-coil region" evidence="11">
    <location>
        <begin position="637"/>
        <end position="713"/>
    </location>
</feature>
<dbReference type="GO" id="GO:0000049">
    <property type="term" value="F:tRNA binding"/>
    <property type="evidence" value="ECO:0007669"/>
    <property type="project" value="UniProtKB-KW"/>
</dbReference>
<keyword evidence="6" id="KW-0378">Hydrolase</keyword>
<evidence type="ECO:0000256" key="6">
    <source>
        <dbReference type="ARBA" id="ARBA00022801"/>
    </source>
</evidence>
<dbReference type="PROSITE" id="PS50893">
    <property type="entry name" value="ABC_TRANSPORTER_2"/>
    <property type="match status" value="2"/>
</dbReference>
<dbReference type="Proteomes" id="UP001054902">
    <property type="component" value="Unassembled WGS sequence"/>
</dbReference>
<feature type="domain" description="ABC transporter" evidence="13">
    <location>
        <begin position="391"/>
        <end position="611"/>
    </location>
</feature>
<dbReference type="SUPFAM" id="SSF52540">
    <property type="entry name" value="P-loop containing nucleoside triphosphate hydrolases"/>
    <property type="match status" value="2"/>
</dbReference>
<evidence type="ECO:0000313" key="14">
    <source>
        <dbReference type="EMBL" id="GFH56695.1"/>
    </source>
</evidence>
<dbReference type="GO" id="GO:0005524">
    <property type="term" value="F:ATP binding"/>
    <property type="evidence" value="ECO:0007669"/>
    <property type="project" value="UniProtKB-KW"/>
</dbReference>
<evidence type="ECO:0000256" key="9">
    <source>
        <dbReference type="ARBA" id="ARBA00022884"/>
    </source>
</evidence>
<dbReference type="Gene3D" id="3.40.50.300">
    <property type="entry name" value="P-loop containing nucleotide triphosphate hydrolases"/>
    <property type="match status" value="2"/>
</dbReference>
<dbReference type="Pfam" id="PF12848">
    <property type="entry name" value="ABC_tran_Xtn"/>
    <property type="match status" value="1"/>
</dbReference>
<dbReference type="InterPro" id="IPR032524">
    <property type="entry name" value="ABC_tran_C"/>
</dbReference>
<dbReference type="SMART" id="SM00382">
    <property type="entry name" value="AAA"/>
    <property type="match status" value="2"/>
</dbReference>
<evidence type="ECO:0000256" key="8">
    <source>
        <dbReference type="ARBA" id="ARBA00022845"/>
    </source>
</evidence>
<dbReference type="InterPro" id="IPR032781">
    <property type="entry name" value="ABC_tran_Xtn"/>
</dbReference>
<name>A0AAD3D534_9STRA</name>
<proteinExistence type="predicted"/>
<dbReference type="PROSITE" id="PS00211">
    <property type="entry name" value="ABC_TRANSPORTER_1"/>
    <property type="match status" value="1"/>
</dbReference>
<dbReference type="PANTHER" id="PTHR42855">
    <property type="entry name" value="ABC TRANSPORTER ATP-BINDING SUBUNIT"/>
    <property type="match status" value="1"/>
</dbReference>
<dbReference type="FunFam" id="3.40.50.300:FF:000011">
    <property type="entry name" value="Putative ABC transporter ATP-binding component"/>
    <property type="match status" value="1"/>
</dbReference>
<evidence type="ECO:0000256" key="2">
    <source>
        <dbReference type="ARBA" id="ARBA00022555"/>
    </source>
</evidence>
<dbReference type="Pfam" id="PF16326">
    <property type="entry name" value="ABC_tran_CTD"/>
    <property type="match status" value="1"/>
</dbReference>
<dbReference type="InterPro" id="IPR017871">
    <property type="entry name" value="ABC_transporter-like_CS"/>
</dbReference>
<evidence type="ECO:0000256" key="5">
    <source>
        <dbReference type="ARBA" id="ARBA00022741"/>
    </source>
</evidence>
<dbReference type="Pfam" id="PF00005">
    <property type="entry name" value="ABC_tran"/>
    <property type="match status" value="2"/>
</dbReference>
<keyword evidence="9" id="KW-0694">RNA-binding</keyword>
<keyword evidence="8" id="KW-0810">Translation regulation</keyword>
<evidence type="ECO:0000256" key="10">
    <source>
        <dbReference type="ARBA" id="ARBA00022917"/>
    </source>
</evidence>
<feature type="chain" id="PRO_5042173026" description="ABC transporter domain-containing protein" evidence="12">
    <location>
        <begin position="17"/>
        <end position="714"/>
    </location>
</feature>
<keyword evidence="1" id="KW-0963">Cytoplasm</keyword>
<dbReference type="InterPro" id="IPR027417">
    <property type="entry name" value="P-loop_NTPase"/>
</dbReference>
<evidence type="ECO:0000256" key="11">
    <source>
        <dbReference type="SAM" id="Coils"/>
    </source>
</evidence>
<evidence type="ECO:0000313" key="15">
    <source>
        <dbReference type="Proteomes" id="UP001054902"/>
    </source>
</evidence>
<dbReference type="GO" id="GO:0006412">
    <property type="term" value="P:translation"/>
    <property type="evidence" value="ECO:0007669"/>
    <property type="project" value="UniProtKB-KW"/>
</dbReference>
<dbReference type="GO" id="GO:0006417">
    <property type="term" value="P:regulation of translation"/>
    <property type="evidence" value="ECO:0007669"/>
    <property type="project" value="UniProtKB-KW"/>
</dbReference>
<feature type="signal peptide" evidence="12">
    <location>
        <begin position="1"/>
        <end position="16"/>
    </location>
</feature>
<feature type="domain" description="ABC transporter" evidence="13">
    <location>
        <begin position="47"/>
        <end position="323"/>
    </location>
</feature>
<organism evidence="14 15">
    <name type="scientific">Chaetoceros tenuissimus</name>
    <dbReference type="NCBI Taxonomy" id="426638"/>
    <lineage>
        <taxon>Eukaryota</taxon>
        <taxon>Sar</taxon>
        <taxon>Stramenopiles</taxon>
        <taxon>Ochrophyta</taxon>
        <taxon>Bacillariophyta</taxon>
        <taxon>Coscinodiscophyceae</taxon>
        <taxon>Chaetocerotophycidae</taxon>
        <taxon>Chaetocerotales</taxon>
        <taxon>Chaetocerotaceae</taxon>
        <taxon>Chaetoceros</taxon>
    </lineage>
</organism>
<evidence type="ECO:0000259" key="13">
    <source>
        <dbReference type="PROSITE" id="PS50893"/>
    </source>
</evidence>
<dbReference type="InterPro" id="IPR003439">
    <property type="entry name" value="ABC_transporter-like_ATP-bd"/>
</dbReference>
<dbReference type="InterPro" id="IPR051309">
    <property type="entry name" value="ABCF_ATPase"/>
</dbReference>
<keyword evidence="12" id="KW-0732">Signal</keyword>
<protein>
    <recommendedName>
        <fullName evidence="13">ABC transporter domain-containing protein</fullName>
    </recommendedName>
</protein>
<reference evidence="14 15" key="1">
    <citation type="journal article" date="2021" name="Sci. Rep.">
        <title>The genome of the diatom Chaetoceros tenuissimus carries an ancient integrated fragment of an extant virus.</title>
        <authorList>
            <person name="Hongo Y."/>
            <person name="Kimura K."/>
            <person name="Takaki Y."/>
            <person name="Yoshida Y."/>
            <person name="Baba S."/>
            <person name="Kobayashi G."/>
            <person name="Nagasaki K."/>
            <person name="Hano T."/>
            <person name="Tomaru Y."/>
        </authorList>
    </citation>
    <scope>NUCLEOTIDE SEQUENCE [LARGE SCALE GENOMIC DNA]</scope>
    <source>
        <strain evidence="14 15">NIES-3715</strain>
    </source>
</reference>
<accession>A0AAD3D534</accession>
<gene>
    <name evidence="14" type="ORF">CTEN210_13171</name>
</gene>